<evidence type="ECO:0000313" key="6">
    <source>
        <dbReference type="Proteomes" id="UP000799092"/>
    </source>
</evidence>
<accession>A0A6A8DM47</accession>
<gene>
    <name evidence="5" type="ORF">GH741_15700</name>
</gene>
<feature type="region of interest" description="Disordered" evidence="2">
    <location>
        <begin position="133"/>
        <end position="188"/>
    </location>
</feature>
<evidence type="ECO:0000313" key="5">
    <source>
        <dbReference type="EMBL" id="MRH44087.1"/>
    </source>
</evidence>
<dbReference type="GO" id="GO:0004553">
    <property type="term" value="F:hydrolase activity, hydrolyzing O-glycosyl compounds"/>
    <property type="evidence" value="ECO:0007669"/>
    <property type="project" value="InterPro"/>
</dbReference>
<dbReference type="GO" id="GO:0009254">
    <property type="term" value="P:peptidoglycan turnover"/>
    <property type="evidence" value="ECO:0007669"/>
    <property type="project" value="InterPro"/>
</dbReference>
<keyword evidence="6" id="KW-1185">Reference proteome</keyword>
<comment type="caution">
    <text evidence="5">The sequence shown here is derived from an EMBL/GenBank/DDBJ whole genome shotgun (WGS) entry which is preliminary data.</text>
</comment>
<dbReference type="SUPFAM" id="SSF54106">
    <property type="entry name" value="LysM domain"/>
    <property type="match status" value="2"/>
</dbReference>
<dbReference type="Gene3D" id="3.10.350.10">
    <property type="entry name" value="LysM domain"/>
    <property type="match status" value="2"/>
</dbReference>
<dbReference type="PANTHER" id="PTHR39160:SF6">
    <property type="entry name" value="CELL WALL-BINDING PROTEIN YOCH"/>
    <property type="match status" value="1"/>
</dbReference>
<dbReference type="Pfam" id="PF06725">
    <property type="entry name" value="3D"/>
    <property type="match status" value="1"/>
</dbReference>
<dbReference type="SMART" id="SM00257">
    <property type="entry name" value="LysM"/>
    <property type="match status" value="2"/>
</dbReference>
<evidence type="ECO:0000259" key="4">
    <source>
        <dbReference type="PROSITE" id="PS51782"/>
    </source>
</evidence>
<proteinExistence type="predicted"/>
<dbReference type="RefSeq" id="WP_153737691.1">
    <property type="nucleotide sequence ID" value="NZ_WJNG01000013.1"/>
</dbReference>
<dbReference type="CDD" id="cd00118">
    <property type="entry name" value="LysM"/>
    <property type="match status" value="2"/>
</dbReference>
<dbReference type="EMBL" id="WJNG01000013">
    <property type="protein sequence ID" value="MRH44087.1"/>
    <property type="molecule type" value="Genomic_DNA"/>
</dbReference>
<evidence type="ECO:0000256" key="3">
    <source>
        <dbReference type="SAM" id="SignalP"/>
    </source>
</evidence>
<dbReference type="InterPro" id="IPR036779">
    <property type="entry name" value="LysM_dom_sf"/>
</dbReference>
<dbReference type="AlphaFoldDB" id="A0A6A8DM47"/>
<dbReference type="PANTHER" id="PTHR39160">
    <property type="entry name" value="CELL WALL-BINDING PROTEIN YOCH"/>
    <property type="match status" value="1"/>
</dbReference>
<sequence>MKKTVVSIAMSIFIVSMAAIPASAQEYQVVKGDSLWEIAQGHQISVDRIMKVNQLDTDIIYPKQMLQLDIDEIHVVAKGETLSEIASKYEVSIEDLKIWNGLSSDIIVNGEKITIKSNLGSINERNANQIESDIKKNKKVEKPEVVKENKPETTNQPDQQPEKQSNQPEPKAEKQAAQPKQKSNEQSNKQLTMTATAYTAECAGCSGITATGLDLNNNRNMKVIAVDPNVIPLGTRVHVEGYGEAIAGDTGGAIKGNKIDIHLPTKTEAFAWGVKTVKVTIL</sequence>
<dbReference type="InterPro" id="IPR036908">
    <property type="entry name" value="RlpA-like_sf"/>
</dbReference>
<evidence type="ECO:0000256" key="2">
    <source>
        <dbReference type="SAM" id="MobiDB-lite"/>
    </source>
</evidence>
<dbReference type="CDD" id="cd22786">
    <property type="entry name" value="DPBB_YuiC-like"/>
    <property type="match status" value="1"/>
</dbReference>
<dbReference type="GO" id="GO:0019867">
    <property type="term" value="C:outer membrane"/>
    <property type="evidence" value="ECO:0007669"/>
    <property type="project" value="InterPro"/>
</dbReference>
<reference evidence="5" key="1">
    <citation type="submission" date="2019-11" db="EMBL/GenBank/DDBJ databases">
        <authorList>
            <person name="Li J."/>
        </authorList>
    </citation>
    <scope>NUCLEOTIDE SEQUENCE</scope>
    <source>
        <strain evidence="5">B6B</strain>
    </source>
</reference>
<feature type="domain" description="LysM" evidence="4">
    <location>
        <begin position="72"/>
        <end position="115"/>
    </location>
</feature>
<feature type="chain" id="PRO_5038452507" evidence="3">
    <location>
        <begin position="19"/>
        <end position="282"/>
    </location>
</feature>
<name>A0A6A8DM47_9BACI</name>
<dbReference type="SUPFAM" id="SSF50685">
    <property type="entry name" value="Barwin-like endoglucanases"/>
    <property type="match status" value="1"/>
</dbReference>
<dbReference type="Gene3D" id="2.40.40.10">
    <property type="entry name" value="RlpA-like domain"/>
    <property type="match status" value="1"/>
</dbReference>
<dbReference type="Proteomes" id="UP000799092">
    <property type="component" value="Unassembled WGS sequence"/>
</dbReference>
<feature type="compositionally biased region" description="Basic and acidic residues" evidence="2">
    <location>
        <begin position="133"/>
        <end position="151"/>
    </location>
</feature>
<dbReference type="InterPro" id="IPR018392">
    <property type="entry name" value="LysM"/>
</dbReference>
<dbReference type="InterPro" id="IPR010611">
    <property type="entry name" value="3D_dom"/>
</dbReference>
<organism evidence="5 6">
    <name type="scientific">Aquibacillus halophilus</name>
    <dbReference type="NCBI Taxonomy" id="930132"/>
    <lineage>
        <taxon>Bacteria</taxon>
        <taxon>Bacillati</taxon>
        <taxon>Bacillota</taxon>
        <taxon>Bacilli</taxon>
        <taxon>Bacillales</taxon>
        <taxon>Bacillaceae</taxon>
        <taxon>Aquibacillus</taxon>
    </lineage>
</organism>
<dbReference type="PROSITE" id="PS51782">
    <property type="entry name" value="LYSM"/>
    <property type="match status" value="2"/>
</dbReference>
<feature type="signal peptide" evidence="3">
    <location>
        <begin position="1"/>
        <end position="18"/>
    </location>
</feature>
<evidence type="ECO:0000256" key="1">
    <source>
        <dbReference type="ARBA" id="ARBA00022729"/>
    </source>
</evidence>
<keyword evidence="1 3" id="KW-0732">Signal</keyword>
<feature type="compositionally biased region" description="Polar residues" evidence="2">
    <location>
        <begin position="153"/>
        <end position="166"/>
    </location>
</feature>
<dbReference type="InterPro" id="IPR051933">
    <property type="entry name" value="Resuscitation_pf_RpfB"/>
</dbReference>
<dbReference type="OrthoDB" id="9798935at2"/>
<dbReference type="Pfam" id="PF01476">
    <property type="entry name" value="LysM"/>
    <property type="match status" value="2"/>
</dbReference>
<feature type="domain" description="LysM" evidence="4">
    <location>
        <begin position="25"/>
        <end position="68"/>
    </location>
</feature>
<protein>
    <submittedName>
        <fullName evidence="5">LysM peptidoglycan-binding domain-containing protein</fullName>
    </submittedName>
</protein>